<dbReference type="InterPro" id="IPR015500">
    <property type="entry name" value="Peptidase_S8_subtilisin-rel"/>
</dbReference>
<evidence type="ECO:0000313" key="7">
    <source>
        <dbReference type="EMBL" id="MFM0517840.1"/>
    </source>
</evidence>
<evidence type="ECO:0000259" key="6">
    <source>
        <dbReference type="Pfam" id="PF00082"/>
    </source>
</evidence>
<dbReference type="EMBL" id="JAQQDB010000008">
    <property type="protein sequence ID" value="MFM0517840.1"/>
    <property type="molecule type" value="Genomic_DNA"/>
</dbReference>
<protein>
    <submittedName>
        <fullName evidence="7">S8 family peptidase</fullName>
    </submittedName>
</protein>
<dbReference type="InterPro" id="IPR000209">
    <property type="entry name" value="Peptidase_S8/S53_dom"/>
</dbReference>
<comment type="caution">
    <text evidence="7">The sequence shown here is derived from an EMBL/GenBank/DDBJ whole genome shotgun (WGS) entry which is preliminary data.</text>
</comment>
<keyword evidence="2 5" id="KW-0645">Protease</keyword>
<keyword evidence="3 5" id="KW-0378">Hydrolase</keyword>
<evidence type="ECO:0000256" key="2">
    <source>
        <dbReference type="ARBA" id="ARBA00022670"/>
    </source>
</evidence>
<dbReference type="PANTHER" id="PTHR43806">
    <property type="entry name" value="PEPTIDASE S8"/>
    <property type="match status" value="1"/>
</dbReference>
<dbReference type="SUPFAM" id="SSF52743">
    <property type="entry name" value="Subtilisin-like"/>
    <property type="match status" value="1"/>
</dbReference>
<feature type="active site" description="Charge relay system" evidence="5">
    <location>
        <position position="254"/>
    </location>
</feature>
<dbReference type="CDD" id="cd04847">
    <property type="entry name" value="Peptidases_S8_Subtilisin_like_2"/>
    <property type="match status" value="1"/>
</dbReference>
<feature type="domain" description="Peptidase S8/S53" evidence="6">
    <location>
        <begin position="246"/>
        <end position="550"/>
    </location>
</feature>
<dbReference type="Gene3D" id="3.40.50.200">
    <property type="entry name" value="Peptidase S8/S53 domain"/>
    <property type="match status" value="1"/>
</dbReference>
<dbReference type="InterPro" id="IPR036852">
    <property type="entry name" value="Peptidase_S8/S53_dom_sf"/>
</dbReference>
<keyword evidence="8" id="KW-1185">Reference proteome</keyword>
<evidence type="ECO:0000256" key="3">
    <source>
        <dbReference type="ARBA" id="ARBA00022801"/>
    </source>
</evidence>
<evidence type="ECO:0000256" key="5">
    <source>
        <dbReference type="PROSITE-ProRule" id="PRU01240"/>
    </source>
</evidence>
<accession>A0ABW9CK32</accession>
<feature type="active site" description="Charge relay system" evidence="5">
    <location>
        <position position="517"/>
    </location>
</feature>
<evidence type="ECO:0000256" key="1">
    <source>
        <dbReference type="ARBA" id="ARBA00011073"/>
    </source>
</evidence>
<proteinExistence type="inferred from homology"/>
<name>A0ABW9CK32_9BURK</name>
<reference evidence="7 8" key="1">
    <citation type="journal article" date="2024" name="Chem. Sci.">
        <title>Discovery of megapolipeptins by genome mining of a Burkholderiales bacteria collection.</title>
        <authorList>
            <person name="Paulo B.S."/>
            <person name="Recchia M.J.J."/>
            <person name="Lee S."/>
            <person name="Fergusson C.H."/>
            <person name="Romanowski S.B."/>
            <person name="Hernandez A."/>
            <person name="Krull N."/>
            <person name="Liu D.Y."/>
            <person name="Cavanagh H."/>
            <person name="Bos A."/>
            <person name="Gray C.A."/>
            <person name="Murphy B.T."/>
            <person name="Linington R.G."/>
            <person name="Eustaquio A.S."/>
        </authorList>
    </citation>
    <scope>NUCLEOTIDE SEQUENCE [LARGE SCALE GENOMIC DNA]</scope>
    <source>
        <strain evidence="7 8">RL17-374-BIF-D</strain>
    </source>
</reference>
<dbReference type="PROSITE" id="PS51892">
    <property type="entry name" value="SUBTILASE"/>
    <property type="match status" value="1"/>
</dbReference>
<gene>
    <name evidence="7" type="ORF">PQR08_10450</name>
</gene>
<feature type="active site" description="Charge relay system" evidence="5">
    <location>
        <position position="287"/>
    </location>
</feature>
<dbReference type="PANTHER" id="PTHR43806:SF11">
    <property type="entry name" value="CEREVISIN-RELATED"/>
    <property type="match status" value="1"/>
</dbReference>
<sequence>MAYEHLRVVRDEPIHLRKKRGFPRFPKPADPRQHGAQLARSLVELKESPADFGFDSRRLIQVSVVEGFRPEALEAILGLTVVSQEGNSIALLFSTDEALEQVDAKLTKLSKDGQVTHANLLFALNGFSSWTPADRTGAALQQLGLPDDNSSIVDVELWPLDRRDERERMIAAFEELLRENEVEQLDSLNRESLVLFKIRVSAPALAVLLSYRDVRLIDLPPRFAFGLESIRLDINALPRIDPPADNAPSVCVLDTGLAAGHPLLAPAVGDTQNFIVAGEDASDHDGHGTRVAGLALYGRVFDRLPDQFLPRLRLFAGKVFANDGQDQTRFVEKAVEDAVAYFHDHYRCKVFCLSYGDGNKVYDGRHVRGLAYTLDRLSRKLGVLFVVPTGNQSALPDNALEAFPAYLHAETFRLLDPATSLNAITVGGLAQFELDHQAQRFPERIESSPLARRNQPSPFTRVGPSIGGAVKPDFVAEAGNLAWHHLRRNISSQRLGVVSTSRDFADGRLFDDAPGTSFAAPQVAHLAASLLRFAPDASSDTLRALLGVHARVPGESSTLVPNDAARLAVAGYGRVEDQHLFESQDHVVTLVGSDAIGLDHHHYYELALPEDFWGGRNRPREISVALAYSPLVKTTRIAYRAVKLSFNVVEADSLEQVTGWFNTNRVAAARKLAESTFANINATSRSKGTLQCATWTYRRSGARKLFIVVTRKDEPWNPEPNVPERYSLAVTFRDLTNADANIYIQVRQRLRQRERVRNTR</sequence>
<dbReference type="Pfam" id="PF00082">
    <property type="entry name" value="Peptidase_S8"/>
    <property type="match status" value="1"/>
</dbReference>
<organism evidence="7 8">
    <name type="scientific">Caballeronia jiangsuensis</name>
    <dbReference type="NCBI Taxonomy" id="1458357"/>
    <lineage>
        <taxon>Bacteria</taxon>
        <taxon>Pseudomonadati</taxon>
        <taxon>Pseudomonadota</taxon>
        <taxon>Betaproteobacteria</taxon>
        <taxon>Burkholderiales</taxon>
        <taxon>Burkholderiaceae</taxon>
        <taxon>Caballeronia</taxon>
    </lineage>
</organism>
<dbReference type="RefSeq" id="WP_250486415.1">
    <property type="nucleotide sequence ID" value="NZ_JAQQDB010000008.1"/>
</dbReference>
<dbReference type="InterPro" id="IPR034074">
    <property type="entry name" value="Y4bN_pept_dom"/>
</dbReference>
<dbReference type="InterPro" id="IPR050131">
    <property type="entry name" value="Peptidase_S8_subtilisin-like"/>
</dbReference>
<dbReference type="PRINTS" id="PR00723">
    <property type="entry name" value="SUBTILISIN"/>
</dbReference>
<keyword evidence="4 5" id="KW-0720">Serine protease</keyword>
<dbReference type="Proteomes" id="UP001629462">
    <property type="component" value="Unassembled WGS sequence"/>
</dbReference>
<evidence type="ECO:0000313" key="8">
    <source>
        <dbReference type="Proteomes" id="UP001629462"/>
    </source>
</evidence>
<evidence type="ECO:0000256" key="4">
    <source>
        <dbReference type="ARBA" id="ARBA00022825"/>
    </source>
</evidence>
<comment type="similarity">
    <text evidence="1 5">Belongs to the peptidase S8 family.</text>
</comment>